<sequence length="520" mass="57055">MSKFNSWVKGAVRRRSPVVGELRASGRNHEGGAGFARDLRSELFLFAVSNFVGESSFYESAAQRDERFGALVREAAVSDAEWTARLLGWLRGTANIRTASLVGAVEFARARVRAGLPGMSRQVVGSVLQRADEPGEMLAYCLAAGRAVPKPIKRGIADAVRRLYSERSYLKWDSALRAVRFADVLELTHPKAVDERQGALFARILDDRHGNRVGGHSRALPVLRARAEVDAGRLRQLIDTDRERASAVIRSAGLTWEALSGVLPGRMDAAVWEAVVPRLGYMALLRNLRNFDEAGVSDAVVRQVIGRLTDPEEVARSRQLPLRFLSAHRATRSLRWAAALERALDLSLANVPALSGRTLVLVDRSGSMFRPLARRSTVTAADAAAVFGTALAVRAERADLVEFGWTSAAVRVRRRDSVLRMATERFHDLGGTDTRGALVRHLRAHHERVVLITDEQHHGGESPLAVVPARVPVYTWNLVGYRFGHGGSGTRDRHVFGGLSDAAFGLVPLLEAGRRADWPF</sequence>
<evidence type="ECO:0000259" key="7">
    <source>
        <dbReference type="PROSITE" id="PS50988"/>
    </source>
</evidence>
<keyword evidence="6" id="KW-0687">Ribonucleoprotein</keyword>
<evidence type="ECO:0000256" key="2">
    <source>
        <dbReference type="ARBA" id="ARBA00007814"/>
    </source>
</evidence>
<feature type="domain" description="TROVE" evidence="7">
    <location>
        <begin position="26"/>
        <end position="356"/>
    </location>
</feature>
<evidence type="ECO:0000313" key="9">
    <source>
        <dbReference type="Proteomes" id="UP000186040"/>
    </source>
</evidence>
<dbReference type="SUPFAM" id="SSF53300">
    <property type="entry name" value="vWA-like"/>
    <property type="match status" value="1"/>
</dbReference>
<dbReference type="InterPro" id="IPR040322">
    <property type="entry name" value="TROVE2"/>
</dbReference>
<reference evidence="8 9" key="1">
    <citation type="submission" date="2016-10" db="EMBL/GenBank/DDBJ databases">
        <title>The Draft Genome Sequence of Actinokineospora bangkokensis 44EHWT reveals the biosynthetic pathway of antifungal compounds Thailandins with unusual extender unit butylmalonyl-CoA.</title>
        <authorList>
            <person name="Greule A."/>
            <person name="Intra B."/>
            <person name="Flemming S."/>
            <person name="Rommel M.G."/>
            <person name="Panbangred W."/>
            <person name="Bechthold A."/>
        </authorList>
    </citation>
    <scope>NUCLEOTIDE SEQUENCE [LARGE SCALE GENOMIC DNA]</scope>
    <source>
        <strain evidence="8 9">44EHW</strain>
    </source>
</reference>
<dbReference type="GO" id="GO:0003723">
    <property type="term" value="F:RNA binding"/>
    <property type="evidence" value="ECO:0007669"/>
    <property type="project" value="UniProtKB-KW"/>
</dbReference>
<dbReference type="RefSeq" id="WP_075972865.1">
    <property type="nucleotide sequence ID" value="NZ_MKQR01000002.1"/>
</dbReference>
<dbReference type="EMBL" id="MKQR01000002">
    <property type="protein sequence ID" value="OLR95424.1"/>
    <property type="molecule type" value="Genomic_DNA"/>
</dbReference>
<dbReference type="InterPro" id="IPR036465">
    <property type="entry name" value="vWFA_dom_sf"/>
</dbReference>
<dbReference type="PANTHER" id="PTHR14202">
    <property type="entry name" value="60 KDA RIBONUCLEOPROTEIN SSA/RO"/>
    <property type="match status" value="1"/>
</dbReference>
<dbReference type="AlphaFoldDB" id="A0A1Q9LTX2"/>
<dbReference type="GO" id="GO:1990904">
    <property type="term" value="C:ribonucleoprotein complex"/>
    <property type="evidence" value="ECO:0007669"/>
    <property type="project" value="UniProtKB-KW"/>
</dbReference>
<dbReference type="SUPFAM" id="SSF140864">
    <property type="entry name" value="TROVE domain-like"/>
    <property type="match status" value="1"/>
</dbReference>
<protein>
    <submittedName>
        <fullName evidence="8">RNA-binding protein</fullName>
    </submittedName>
</protein>
<dbReference type="GO" id="GO:0046872">
    <property type="term" value="F:metal ion binding"/>
    <property type="evidence" value="ECO:0007669"/>
    <property type="project" value="UniProtKB-KW"/>
</dbReference>
<gene>
    <name evidence="8" type="ORF">BJP25_06670</name>
</gene>
<evidence type="ECO:0000256" key="4">
    <source>
        <dbReference type="ARBA" id="ARBA00022723"/>
    </source>
</evidence>
<dbReference type="STRING" id="1193682.BJP25_06670"/>
<comment type="subcellular location">
    <subcellularLocation>
        <location evidence="1">Cytoplasm</location>
    </subcellularLocation>
</comment>
<comment type="similarity">
    <text evidence="2">Belongs to the Ro 60 kDa family.</text>
</comment>
<dbReference type="PROSITE" id="PS50988">
    <property type="entry name" value="TROVE"/>
    <property type="match status" value="1"/>
</dbReference>
<comment type="caution">
    <text evidence="8">The sequence shown here is derived from an EMBL/GenBank/DDBJ whole genome shotgun (WGS) entry which is preliminary data.</text>
</comment>
<keyword evidence="4" id="KW-0479">Metal-binding</keyword>
<proteinExistence type="inferred from homology"/>
<dbReference type="Proteomes" id="UP000186040">
    <property type="component" value="Unassembled WGS sequence"/>
</dbReference>
<evidence type="ECO:0000256" key="6">
    <source>
        <dbReference type="ARBA" id="ARBA00023274"/>
    </source>
</evidence>
<accession>A0A1Q9LTX2</accession>
<dbReference type="Pfam" id="PF05731">
    <property type="entry name" value="TROVE"/>
    <property type="match status" value="1"/>
</dbReference>
<evidence type="ECO:0000256" key="1">
    <source>
        <dbReference type="ARBA" id="ARBA00004496"/>
    </source>
</evidence>
<dbReference type="InterPro" id="IPR037214">
    <property type="entry name" value="TROVE_dom_sf"/>
</dbReference>
<evidence type="ECO:0000313" key="8">
    <source>
        <dbReference type="EMBL" id="OLR95424.1"/>
    </source>
</evidence>
<name>A0A1Q9LTX2_9PSEU</name>
<dbReference type="Gene3D" id="3.40.50.410">
    <property type="entry name" value="von Willebrand factor, type A domain"/>
    <property type="match status" value="1"/>
</dbReference>
<dbReference type="GO" id="GO:0005737">
    <property type="term" value="C:cytoplasm"/>
    <property type="evidence" value="ECO:0007669"/>
    <property type="project" value="UniProtKB-SubCell"/>
</dbReference>
<dbReference type="InterPro" id="IPR008858">
    <property type="entry name" value="TROVE_dom"/>
</dbReference>
<evidence type="ECO:0000256" key="5">
    <source>
        <dbReference type="ARBA" id="ARBA00022884"/>
    </source>
</evidence>
<keyword evidence="3" id="KW-0963">Cytoplasm</keyword>
<keyword evidence="9" id="KW-1185">Reference proteome</keyword>
<keyword evidence="5" id="KW-0694">RNA-binding</keyword>
<organism evidence="8 9">
    <name type="scientific">Actinokineospora bangkokensis</name>
    <dbReference type="NCBI Taxonomy" id="1193682"/>
    <lineage>
        <taxon>Bacteria</taxon>
        <taxon>Bacillati</taxon>
        <taxon>Actinomycetota</taxon>
        <taxon>Actinomycetes</taxon>
        <taxon>Pseudonocardiales</taxon>
        <taxon>Pseudonocardiaceae</taxon>
        <taxon>Actinokineospora</taxon>
    </lineage>
</organism>
<dbReference type="PANTHER" id="PTHR14202:SF0">
    <property type="entry name" value="RNA-BINDING PROTEIN RO60"/>
    <property type="match status" value="1"/>
</dbReference>
<evidence type="ECO:0000256" key="3">
    <source>
        <dbReference type="ARBA" id="ARBA00022490"/>
    </source>
</evidence>